<dbReference type="Proteomes" id="UP000257109">
    <property type="component" value="Unassembled WGS sequence"/>
</dbReference>
<evidence type="ECO:0000313" key="2">
    <source>
        <dbReference type="EMBL" id="RDX82741.1"/>
    </source>
</evidence>
<dbReference type="OrthoDB" id="2663223at2759"/>
<organism evidence="2 3">
    <name type="scientific">Mucuna pruriens</name>
    <name type="common">Velvet bean</name>
    <name type="synonym">Dolichos pruriens</name>
    <dbReference type="NCBI Taxonomy" id="157652"/>
    <lineage>
        <taxon>Eukaryota</taxon>
        <taxon>Viridiplantae</taxon>
        <taxon>Streptophyta</taxon>
        <taxon>Embryophyta</taxon>
        <taxon>Tracheophyta</taxon>
        <taxon>Spermatophyta</taxon>
        <taxon>Magnoliopsida</taxon>
        <taxon>eudicotyledons</taxon>
        <taxon>Gunneridae</taxon>
        <taxon>Pentapetalae</taxon>
        <taxon>rosids</taxon>
        <taxon>fabids</taxon>
        <taxon>Fabales</taxon>
        <taxon>Fabaceae</taxon>
        <taxon>Papilionoideae</taxon>
        <taxon>50 kb inversion clade</taxon>
        <taxon>NPAAA clade</taxon>
        <taxon>indigoferoid/millettioid clade</taxon>
        <taxon>Phaseoleae</taxon>
        <taxon>Mucuna</taxon>
    </lineage>
</organism>
<dbReference type="InterPro" id="IPR001584">
    <property type="entry name" value="Integrase_cat-core"/>
</dbReference>
<dbReference type="Gene3D" id="3.30.420.10">
    <property type="entry name" value="Ribonuclease H-like superfamily/Ribonuclease H"/>
    <property type="match status" value="1"/>
</dbReference>
<evidence type="ECO:0000259" key="1">
    <source>
        <dbReference type="PROSITE" id="PS50994"/>
    </source>
</evidence>
<proteinExistence type="predicted"/>
<dbReference type="GO" id="GO:0003676">
    <property type="term" value="F:nucleic acid binding"/>
    <property type="evidence" value="ECO:0007669"/>
    <property type="project" value="InterPro"/>
</dbReference>
<dbReference type="GO" id="GO:0015074">
    <property type="term" value="P:DNA integration"/>
    <property type="evidence" value="ECO:0007669"/>
    <property type="project" value="InterPro"/>
</dbReference>
<dbReference type="Pfam" id="PF25597">
    <property type="entry name" value="SH3_retrovirus"/>
    <property type="match status" value="1"/>
</dbReference>
<reference evidence="2" key="1">
    <citation type="submission" date="2018-05" db="EMBL/GenBank/DDBJ databases">
        <title>Draft genome of Mucuna pruriens seed.</title>
        <authorList>
            <person name="Nnadi N.E."/>
            <person name="Vos R."/>
            <person name="Hasami M.H."/>
            <person name="Devisetty U.K."/>
            <person name="Aguiy J.C."/>
        </authorList>
    </citation>
    <scope>NUCLEOTIDE SEQUENCE [LARGE SCALE GENOMIC DNA]</scope>
    <source>
        <strain evidence="2">JCA_2017</strain>
    </source>
</reference>
<dbReference type="InterPro" id="IPR012337">
    <property type="entry name" value="RNaseH-like_sf"/>
</dbReference>
<dbReference type="SUPFAM" id="SSF53098">
    <property type="entry name" value="Ribonuclease H-like"/>
    <property type="match status" value="1"/>
</dbReference>
<dbReference type="STRING" id="157652.A0A371FWR1"/>
<feature type="non-terminal residue" evidence="2">
    <location>
        <position position="1"/>
    </location>
</feature>
<dbReference type="InterPro" id="IPR036397">
    <property type="entry name" value="RNaseH_sf"/>
</dbReference>
<comment type="caution">
    <text evidence="2">The sequence shown here is derived from an EMBL/GenBank/DDBJ whole genome shotgun (WGS) entry which is preliminary data.</text>
</comment>
<dbReference type="PANTHER" id="PTHR42648:SF31">
    <property type="entry name" value="RNA-DIRECTED DNA POLYMERASE"/>
    <property type="match status" value="1"/>
</dbReference>
<dbReference type="PROSITE" id="PS50994">
    <property type="entry name" value="INTEGRASE"/>
    <property type="match status" value="1"/>
</dbReference>
<evidence type="ECO:0000313" key="3">
    <source>
        <dbReference type="Proteomes" id="UP000257109"/>
    </source>
</evidence>
<dbReference type="PANTHER" id="PTHR42648">
    <property type="entry name" value="TRANSPOSASE, PUTATIVE-RELATED"/>
    <property type="match status" value="1"/>
</dbReference>
<gene>
    <name evidence="2" type="ORF">CR513_36426</name>
</gene>
<sequence>MAEDKVITLGPNELPNLVSSYRLDDCNYLQWAQYIRTTLKGHKKLSHIEGNSRPRDDPKFEEWDDEDSLIMTWLWNSMTPEAKWFVSFIDDCTHVTWIFLKKHKYEVCQIFIDFFHLIKNHFNKSIKRLQLDNGIEFVNLEFSKFLKDNDVVHELMKNRHPLEVAKALLFQMFVPNVYWGEVVLTATYLINRLPTRILNGISPIKHMLSFFPSSPLMLSLSSCVFGCVTFIHSHYHRGKLDPRAVKCVFIGYPSNKKGFKLSSSESSMFKFKFKKSRNPLWSQNKSKCMSRIFIVAIDTIKTSTLVQEALKDEN</sequence>
<protein>
    <recommendedName>
        <fullName evidence="1">Integrase catalytic domain-containing protein</fullName>
    </recommendedName>
</protein>
<keyword evidence="3" id="KW-1185">Reference proteome</keyword>
<name>A0A371FWR1_MUCPR</name>
<dbReference type="AlphaFoldDB" id="A0A371FWR1"/>
<dbReference type="InterPro" id="IPR057670">
    <property type="entry name" value="SH3_retrovirus"/>
</dbReference>
<accession>A0A371FWR1</accession>
<dbReference type="InterPro" id="IPR039537">
    <property type="entry name" value="Retrotran_Ty1/copia-like"/>
</dbReference>
<dbReference type="EMBL" id="QJKJ01007566">
    <property type="protein sequence ID" value="RDX82741.1"/>
    <property type="molecule type" value="Genomic_DNA"/>
</dbReference>
<feature type="domain" description="Integrase catalytic" evidence="1">
    <location>
        <begin position="54"/>
        <end position="223"/>
    </location>
</feature>